<evidence type="ECO:0000313" key="1">
    <source>
        <dbReference type="EMBL" id="XBG61160.1"/>
    </source>
</evidence>
<dbReference type="AlphaFoldDB" id="A0AAU7BRZ5"/>
<protein>
    <recommendedName>
        <fullName evidence="2">Secreted protein</fullName>
    </recommendedName>
</protein>
<organism evidence="1">
    <name type="scientific">Pontimicrobium sp. SW4</name>
    <dbReference type="NCBI Taxonomy" id="3153519"/>
    <lineage>
        <taxon>Bacteria</taxon>
        <taxon>Pseudomonadati</taxon>
        <taxon>Bacteroidota</taxon>
        <taxon>Flavobacteriia</taxon>
        <taxon>Flavobacteriales</taxon>
        <taxon>Flavobacteriaceae</taxon>
        <taxon>Pontimicrobium</taxon>
    </lineage>
</organism>
<dbReference type="RefSeq" id="WP_347923492.1">
    <property type="nucleotide sequence ID" value="NZ_CP157199.1"/>
</dbReference>
<name>A0AAU7BRZ5_9FLAO</name>
<accession>A0AAU7BRZ5</accession>
<proteinExistence type="predicted"/>
<gene>
    <name evidence="1" type="ORF">ABGB03_15005</name>
</gene>
<dbReference type="EMBL" id="CP157199">
    <property type="protein sequence ID" value="XBG61160.1"/>
    <property type="molecule type" value="Genomic_DNA"/>
</dbReference>
<evidence type="ECO:0008006" key="2">
    <source>
        <dbReference type="Google" id="ProtNLM"/>
    </source>
</evidence>
<reference evidence="1" key="1">
    <citation type="submission" date="2024-05" db="EMBL/GenBank/DDBJ databases">
        <title>Pontimicrobium maritimus sp. nov., isolated form sea water.</title>
        <authorList>
            <person name="Muhammad N."/>
            <person name="Vuong T.Q."/>
            <person name="Han H.L."/>
            <person name="Kim S.-G."/>
        </authorList>
    </citation>
    <scope>NUCLEOTIDE SEQUENCE</scope>
    <source>
        <strain evidence="1">SW4</strain>
    </source>
</reference>
<sequence>MRNSITLLILLSFSIMFSQEKSEAKHFWNALQNICGKSFEGTLVLPENDEQFGGKKLVMHVRSCSDNVIKIPFFVGDDKSRTWVLTFENNRILLKHDHRHEDGTEDKITMYGGKTTNAGQSTIQIFPADEETKNLIPAASTNVWWITLNDKEFSYNLRRLGTPRVFKVTFDLTKEIDIPSAPWGWKD</sequence>